<evidence type="ECO:0000256" key="1">
    <source>
        <dbReference type="ARBA" id="ARBA00004496"/>
    </source>
</evidence>
<evidence type="ECO:0000259" key="9">
    <source>
        <dbReference type="PROSITE" id="PS51651"/>
    </source>
</evidence>
<evidence type="ECO:0000256" key="5">
    <source>
        <dbReference type="ARBA" id="ARBA00022658"/>
    </source>
</evidence>
<proteinExistence type="inferred from homology"/>
<dbReference type="SMART" id="SM00326">
    <property type="entry name" value="SH3"/>
    <property type="match status" value="1"/>
</dbReference>
<evidence type="ECO:0000256" key="4">
    <source>
        <dbReference type="ARBA" id="ARBA00022553"/>
    </source>
</evidence>
<keyword evidence="2" id="KW-0728">SH3 domain</keyword>
<reference evidence="10" key="1">
    <citation type="submission" date="2022-11" db="EMBL/GenBank/DDBJ databases">
        <title>Centuries of genome instability and evolution in soft-shell clam transmissible cancer (bioRxiv).</title>
        <authorList>
            <person name="Hart S.F.M."/>
            <person name="Yonemitsu M.A."/>
            <person name="Giersch R.M."/>
            <person name="Beal B.F."/>
            <person name="Arriagada G."/>
            <person name="Davis B.W."/>
            <person name="Ostrander E.A."/>
            <person name="Goff S.P."/>
            <person name="Metzger M.J."/>
        </authorList>
    </citation>
    <scope>NUCLEOTIDE SEQUENCE</scope>
    <source>
        <strain evidence="10">MELC-2E11</strain>
        <tissue evidence="10">Siphon/mantle</tissue>
    </source>
</reference>
<evidence type="ECO:0000313" key="11">
    <source>
        <dbReference type="Proteomes" id="UP001164746"/>
    </source>
</evidence>
<dbReference type="SUPFAM" id="SSF48371">
    <property type="entry name" value="ARM repeat"/>
    <property type="match status" value="1"/>
</dbReference>
<feature type="region of interest" description="Disordered" evidence="7">
    <location>
        <begin position="1345"/>
        <end position="1520"/>
    </location>
</feature>
<dbReference type="Gene3D" id="2.60.40.150">
    <property type="entry name" value="C2 domain"/>
    <property type="match status" value="1"/>
</dbReference>
<dbReference type="Pfam" id="PF20421">
    <property type="entry name" value="DHR-2_Lobe_C"/>
    <property type="match status" value="1"/>
</dbReference>
<dbReference type="InterPro" id="IPR032376">
    <property type="entry name" value="DOCK_N"/>
</dbReference>
<evidence type="ECO:0000256" key="2">
    <source>
        <dbReference type="ARBA" id="ARBA00022443"/>
    </source>
</evidence>
<evidence type="ECO:0000313" key="10">
    <source>
        <dbReference type="EMBL" id="WAR21521.1"/>
    </source>
</evidence>
<dbReference type="EMBL" id="CP111023">
    <property type="protein sequence ID" value="WAR21521.1"/>
    <property type="molecule type" value="Genomic_DNA"/>
</dbReference>
<feature type="compositionally biased region" description="Low complexity" evidence="7">
    <location>
        <begin position="1360"/>
        <end position="1371"/>
    </location>
</feature>
<evidence type="ECO:0000259" key="8">
    <source>
        <dbReference type="PROSITE" id="PS51650"/>
    </source>
</evidence>
<dbReference type="InterPro" id="IPR035892">
    <property type="entry name" value="C2_domain_sf"/>
</dbReference>
<feature type="compositionally biased region" description="Polar residues" evidence="7">
    <location>
        <begin position="1372"/>
        <end position="1385"/>
    </location>
</feature>
<dbReference type="InterPro" id="IPR036028">
    <property type="entry name" value="SH3-like_dom_sf"/>
</dbReference>
<dbReference type="InterPro" id="IPR016024">
    <property type="entry name" value="ARM-type_fold"/>
</dbReference>
<feature type="domain" description="DOCKER" evidence="9">
    <location>
        <begin position="1014"/>
        <end position="1128"/>
    </location>
</feature>
<dbReference type="Pfam" id="PF16172">
    <property type="entry name" value="DOCK_N"/>
    <property type="match status" value="1"/>
</dbReference>
<evidence type="ECO:0000256" key="3">
    <source>
        <dbReference type="ARBA" id="ARBA00022490"/>
    </source>
</evidence>
<feature type="compositionally biased region" description="Basic and acidic residues" evidence="7">
    <location>
        <begin position="1445"/>
        <end position="1455"/>
    </location>
</feature>
<keyword evidence="5" id="KW-0344">Guanine-nucleotide releasing factor</keyword>
<comment type="similarity">
    <text evidence="6">Belongs to the DOCK family.</text>
</comment>
<dbReference type="InterPro" id="IPR046773">
    <property type="entry name" value="DOCKER_Lobe_C"/>
</dbReference>
<accession>A0ABY7FQP4</accession>
<dbReference type="InterPro" id="IPR027007">
    <property type="entry name" value="C2_DOCK-type_domain"/>
</dbReference>
<feature type="domain" description="C2 DOCK-type" evidence="8">
    <location>
        <begin position="477"/>
        <end position="562"/>
    </location>
</feature>
<dbReference type="SUPFAM" id="SSF50044">
    <property type="entry name" value="SH3-domain"/>
    <property type="match status" value="1"/>
</dbReference>
<keyword evidence="3" id="KW-0963">Cytoplasm</keyword>
<dbReference type="InterPro" id="IPR027357">
    <property type="entry name" value="DOCKER_dom"/>
</dbReference>
<feature type="compositionally biased region" description="Low complexity" evidence="7">
    <location>
        <begin position="1457"/>
        <end position="1470"/>
    </location>
</feature>
<sequence length="1520" mass="174876">MRDSSKWFGFRFCLKFSSSAVIWSTVRRGRREPGVSWARMVPVNIMELSPGAGTRTGCDIARADTRKLRDATWPKLYGFSRYGSSSWIYVRRISFAVTTNLDLTSYNSALTVINPLSSLAALLVEEADSGDNHVIYQFNKRGEFLLQLVIGDTVVINEESEDWYMGYSTKNKAEVGIFPKNYINATEFVKIQEMIHDLLRWRKEILSRKITTEQMKDLKQKVAAKIDIGNAALGLDLVHVEVADRLKKEMQGGLDLTMETKEQVGTVYNLYVLLHNFVCRVDDTEILVNLYDAVSNNENYIIKWEKEKLGDSEFLNSNKVVFTDLDAKDRNLEKVFIVFQIVRYGVMEHKDSDDRKQTRGLRRPFGAAAMDITDILQVKSTGTVLSELDEEFVPFLQCGDKEFMDSCVKKVVADSRGFPPHGTTKHGDVRNDIYVTIMEGEFNRGAKTADKNVEITMFLCNKSGQTLEVAVSTEAEFRGLHLKFLFKHKSRNESKDKNEKAFAMAFVKLLNKNGTTLQDGDHDLLLYKVPLFSGPYSLSYRDSFKISTYVCSTKLTHNVDLLGLLRWQEVMNDQTQLKKHLEALMRVDGEEIVKDLLDSLFYILMQNTVSDLYDSLVFDALVYIIGLVADSRYFQFRPILNAYIHKLMVILKEYVDNANEDTEHEPSFRQAMKSLEYIFKFIIRSRELFAIHLFVEFLDHVPPNRLKIQKIKCIEDLVQTPLFSMQECREVMLPMMLGHIRDLMEAQDEMSACIKVLSHIMDTLFTPNKPGDCVAVLLNILRQMTETHYNHYITKFTLPTDLEDFLMEIMMLFQTLIQEQLWNNFFHCAIAFLTQPHLQLENFSSTKRNKIISQYGDMRREMGFEIRDMWISLGPNKIAFIPEMVGPLLEMTLIPETEMRKATLPIFYDMMMCEFNHPVRGGGIKGNFKDVETEMINQMDALVEGGRGDEQYMQLFKDTLFQACNQSEKLRKPGLEFVEMVSKLLQRLLEYRHIIQDEIKDHRMSCIVNLLDFYNEIGRREMYVRYLHKLSAMHLECDNYTEAAYTLMLYANLLTWSKDPLPVILESERFPDARTHQELKEMLYHHVINYFEKGKMWEMGIELCQEIARIYENDLFDYEKLSFILNKVLIYRGKEYERLQDFSGRMQTLFPNAENIWQEKTNLITGSTLPGILCWFPVTETFVYKVSPIETAIETLTSSNKKLSSAIEHQLSEQNARADQLGMLLKGIVDAAVNGGISNWKHFYADDFAKNERDTEFNIQLKEATKHQAVLIKDGMYVHKRKVAEVQKPFHAYLEEKYVEWIDMIEREYNIKVKEKTSTTSTLKKYHSMSQSALSLDRLSSMYPNNAGHSGVGGSMTNVSSSPSIAITPSPNTKAMASRSQSVWSKSGGAEKILPRKGLQSKVNRRGKGISQISNTSSSDSLDSNRNSSDHPIELSEQITPRRPPRPDAEKERRNSQQRLSQQFSQLSHLPENGTAGEEEEPPPLPDKQSHDHLDVGSPDPPPIPSRVSAPQRTPRRSRV</sequence>
<dbReference type="Pfam" id="PF06920">
    <property type="entry name" value="DHR-2_Lobe_A"/>
    <property type="match status" value="1"/>
</dbReference>
<comment type="subcellular location">
    <subcellularLocation>
        <location evidence="1">Cytoplasm</location>
    </subcellularLocation>
</comment>
<evidence type="ECO:0000256" key="7">
    <source>
        <dbReference type="SAM" id="MobiDB-lite"/>
    </source>
</evidence>
<dbReference type="PROSITE" id="PS51650">
    <property type="entry name" value="C2_DOCK"/>
    <property type="match status" value="1"/>
</dbReference>
<feature type="domain" description="DOCKER" evidence="9">
    <location>
        <begin position="1150"/>
        <end position="1314"/>
    </location>
</feature>
<keyword evidence="11" id="KW-1185">Reference proteome</keyword>
<dbReference type="Pfam" id="PF14429">
    <property type="entry name" value="DOCK-C2"/>
    <property type="match status" value="1"/>
</dbReference>
<dbReference type="PROSITE" id="PS51651">
    <property type="entry name" value="DOCKER"/>
    <property type="match status" value="2"/>
</dbReference>
<dbReference type="Proteomes" id="UP001164746">
    <property type="component" value="Chromosome 12"/>
</dbReference>
<dbReference type="InterPro" id="IPR001452">
    <property type="entry name" value="SH3_domain"/>
</dbReference>
<dbReference type="InterPro" id="IPR046769">
    <property type="entry name" value="DOCKER_Lobe_A"/>
</dbReference>
<dbReference type="InterPro" id="IPR026791">
    <property type="entry name" value="DOCK"/>
</dbReference>
<evidence type="ECO:0000256" key="6">
    <source>
        <dbReference type="PROSITE-ProRule" id="PRU00983"/>
    </source>
</evidence>
<dbReference type="InterPro" id="IPR043161">
    <property type="entry name" value="DOCK_C_lobe_A"/>
</dbReference>
<dbReference type="PANTHER" id="PTHR45653">
    <property type="entry name" value="DEDICATOR OF CYTOKINESIS"/>
    <property type="match status" value="1"/>
</dbReference>
<gene>
    <name evidence="10" type="ORF">MAR_015495</name>
</gene>
<feature type="compositionally biased region" description="Low complexity" evidence="7">
    <location>
        <begin position="1411"/>
        <end position="1427"/>
    </location>
</feature>
<dbReference type="Gene3D" id="2.30.30.40">
    <property type="entry name" value="SH3 Domains"/>
    <property type="match status" value="1"/>
</dbReference>
<dbReference type="Gene3D" id="1.20.58.740">
    <property type="match status" value="1"/>
</dbReference>
<dbReference type="Pfam" id="PF23554">
    <property type="entry name" value="TPR_DOCK"/>
    <property type="match status" value="3"/>
</dbReference>
<dbReference type="Gene3D" id="1.25.40.410">
    <property type="match status" value="1"/>
</dbReference>
<protein>
    <submittedName>
        <fullName evidence="10">DOCK2-like protein</fullName>
    </submittedName>
</protein>
<dbReference type="PANTHER" id="PTHR45653:SF10">
    <property type="entry name" value="MYOBLAST CITY, ISOFORM B"/>
    <property type="match status" value="1"/>
</dbReference>
<dbReference type="InterPro" id="IPR056372">
    <property type="entry name" value="TPR_DOCK"/>
</dbReference>
<keyword evidence="4" id="KW-0597">Phosphoprotein</keyword>
<name>A0ABY7FQP4_MYAAR</name>
<dbReference type="InterPro" id="IPR043162">
    <property type="entry name" value="DOCK_C_lobe_C"/>
</dbReference>
<organism evidence="10 11">
    <name type="scientific">Mya arenaria</name>
    <name type="common">Soft-shell clam</name>
    <dbReference type="NCBI Taxonomy" id="6604"/>
    <lineage>
        <taxon>Eukaryota</taxon>
        <taxon>Metazoa</taxon>
        <taxon>Spiralia</taxon>
        <taxon>Lophotrochozoa</taxon>
        <taxon>Mollusca</taxon>
        <taxon>Bivalvia</taxon>
        <taxon>Autobranchia</taxon>
        <taxon>Heteroconchia</taxon>
        <taxon>Euheterodonta</taxon>
        <taxon>Imparidentia</taxon>
        <taxon>Neoheterodontei</taxon>
        <taxon>Myida</taxon>
        <taxon>Myoidea</taxon>
        <taxon>Myidae</taxon>
        <taxon>Mya</taxon>
    </lineage>
</organism>